<dbReference type="OrthoDB" id="3700839at2"/>
<feature type="transmembrane region" description="Helical" evidence="2">
    <location>
        <begin position="130"/>
        <end position="152"/>
    </location>
</feature>
<keyword evidence="4" id="KW-1185">Reference proteome</keyword>
<keyword evidence="2" id="KW-0472">Membrane</keyword>
<sequence length="187" mass="19298">MDFDRNTVFPRQPQEPGPQADPGYPPPPGAGYPAAQPPVAGYPQAPVPGYPPPPAAGYPVAQAPVPGYPVGQVPVPGYPAAYPAPPAPVPAPAAPGTTVGRAFLASLVWAGVVLVVVFVVQGQALSGYALGYLVGRMLPISLISGLLVRAFFKRKRLAFGWLVLASLPTFVVSFVVIGAILLAGQQR</sequence>
<dbReference type="EMBL" id="PYAX01000002">
    <property type="protein sequence ID" value="PSL57190.1"/>
    <property type="molecule type" value="Genomic_DNA"/>
</dbReference>
<reference evidence="3 4" key="1">
    <citation type="submission" date="2018-03" db="EMBL/GenBank/DDBJ databases">
        <title>Genomic Encyclopedia of Type Strains, Phase III (KMG-III): the genomes of soil and plant-associated and newly described type strains.</title>
        <authorList>
            <person name="Whitman W."/>
        </authorList>
    </citation>
    <scope>NUCLEOTIDE SEQUENCE [LARGE SCALE GENOMIC DNA]</scope>
    <source>
        <strain evidence="3 4">CGMCC 4.7097</strain>
    </source>
</reference>
<organism evidence="3 4">
    <name type="scientific">Saccharothrix carnea</name>
    <dbReference type="NCBI Taxonomy" id="1280637"/>
    <lineage>
        <taxon>Bacteria</taxon>
        <taxon>Bacillati</taxon>
        <taxon>Actinomycetota</taxon>
        <taxon>Actinomycetes</taxon>
        <taxon>Pseudonocardiales</taxon>
        <taxon>Pseudonocardiaceae</taxon>
        <taxon>Saccharothrix</taxon>
    </lineage>
</organism>
<feature type="transmembrane region" description="Helical" evidence="2">
    <location>
        <begin position="159"/>
        <end position="183"/>
    </location>
</feature>
<feature type="region of interest" description="Disordered" evidence="1">
    <location>
        <begin position="1"/>
        <end position="46"/>
    </location>
</feature>
<feature type="compositionally biased region" description="Low complexity" evidence="1">
    <location>
        <begin position="31"/>
        <end position="44"/>
    </location>
</feature>
<protein>
    <submittedName>
        <fullName evidence="3">Uncharacterized protein</fullName>
    </submittedName>
</protein>
<accession>A0A2P8IFG4</accession>
<proteinExistence type="predicted"/>
<evidence type="ECO:0000256" key="2">
    <source>
        <dbReference type="SAM" id="Phobius"/>
    </source>
</evidence>
<evidence type="ECO:0000313" key="4">
    <source>
        <dbReference type="Proteomes" id="UP000241118"/>
    </source>
</evidence>
<dbReference type="AlphaFoldDB" id="A0A2P8IFG4"/>
<keyword evidence="2" id="KW-1133">Transmembrane helix</keyword>
<evidence type="ECO:0000313" key="3">
    <source>
        <dbReference type="EMBL" id="PSL57190.1"/>
    </source>
</evidence>
<dbReference type="Proteomes" id="UP000241118">
    <property type="component" value="Unassembled WGS sequence"/>
</dbReference>
<gene>
    <name evidence="3" type="ORF">B0I31_102168</name>
</gene>
<dbReference type="RefSeq" id="WP_106614174.1">
    <property type="nucleotide sequence ID" value="NZ_PYAX01000002.1"/>
</dbReference>
<name>A0A2P8IFG4_SACCR</name>
<comment type="caution">
    <text evidence="3">The sequence shown here is derived from an EMBL/GenBank/DDBJ whole genome shotgun (WGS) entry which is preliminary data.</text>
</comment>
<keyword evidence="2" id="KW-0812">Transmembrane</keyword>
<feature type="transmembrane region" description="Helical" evidence="2">
    <location>
        <begin position="102"/>
        <end position="124"/>
    </location>
</feature>
<evidence type="ECO:0000256" key="1">
    <source>
        <dbReference type="SAM" id="MobiDB-lite"/>
    </source>
</evidence>